<feature type="region of interest" description="Disordered" evidence="1">
    <location>
        <begin position="167"/>
        <end position="239"/>
    </location>
</feature>
<dbReference type="OMA" id="WENEYNE"/>
<sequence>MSESVQPQSSEKQVPSSLAASTSNIPNELFLGPDGRPIPLERQGSNQQSHKNVPRALVNEDDIMAVEGIMNHGGSNEKPSLSHTPSFVDLQAAHQNHLTENGRNFGTSRLDDVAPNADGIRRLRTSASSSGLSAALRHANSEPRIASTLSLPAMEQKAHWERETPEICVPLNPDTGSVPIIDPEQTDRGLPYAPDEKFVNSGSRKLPKNISLDELSRSPSKHVDENGNHSDCAPPEPWENEYNEVLDDVERAAEGTSPLPYTSKPLAEDRQRSHSNLTESDNLCGLTAGKSEPMPDIDPSTTIDENSSLEPQQGFYTKDGEGTAGMPFDVVSNLTIPNENAHHTSSDKRKPSNAESKKATFQLQSPSTTTSNTPSVSRELSIAGSFNGHWDAQEETKKEQPKKENFIQSDIVDSSTRDAIEEKHEAESKLETNTPDATPLEEKIESVPSSDGVETPAANEASPRPNARPNKFTGSRAGFVAALESRLQKGPLMRAYAPKPKTPTRSDSETSEVTGASENKNDITEKDAERSTTPSASLPDARKTRARGPTRRPPTMAATKPAFSISAMDVFLEFPQSNC</sequence>
<dbReference type="Proteomes" id="UP000015464">
    <property type="component" value="Unassembled WGS sequence"/>
</dbReference>
<feature type="compositionally biased region" description="Polar residues" evidence="1">
    <location>
        <begin position="1"/>
        <end position="26"/>
    </location>
</feature>
<keyword evidence="3" id="KW-1185">Reference proteome</keyword>
<feature type="compositionally biased region" description="Basic and acidic residues" evidence="1">
    <location>
        <begin position="391"/>
        <end position="405"/>
    </location>
</feature>
<dbReference type="HOGENOM" id="CLU_471050_0_0_1"/>
<dbReference type="Pfam" id="PF11489">
    <property type="entry name" value="Aim21"/>
    <property type="match status" value="2"/>
</dbReference>
<feature type="region of interest" description="Disordered" evidence="1">
    <location>
        <begin position="1"/>
        <end position="53"/>
    </location>
</feature>
<dbReference type="RefSeq" id="XP_013025640.1">
    <property type="nucleotide sequence ID" value="XM_013170186.1"/>
</dbReference>
<evidence type="ECO:0000256" key="1">
    <source>
        <dbReference type="SAM" id="MobiDB-lite"/>
    </source>
</evidence>
<dbReference type="EMBL" id="KE546995">
    <property type="protein sequence ID" value="EPY49615.1"/>
    <property type="molecule type" value="Genomic_DNA"/>
</dbReference>
<dbReference type="AlphaFoldDB" id="S9VU31"/>
<feature type="compositionally biased region" description="Polar residues" evidence="1">
    <location>
        <begin position="299"/>
        <end position="315"/>
    </location>
</feature>
<name>S9VU31_SCHCR</name>
<feature type="compositionally biased region" description="Basic and acidic residues" evidence="1">
    <location>
        <begin position="519"/>
        <end position="530"/>
    </location>
</feature>
<proteinExistence type="predicted"/>
<feature type="compositionally biased region" description="Basic and acidic residues" evidence="1">
    <location>
        <begin position="415"/>
        <end position="430"/>
    </location>
</feature>
<accession>S9VU31</accession>
<gene>
    <name evidence="2" type="ORF">SPOG_01499</name>
</gene>
<protein>
    <submittedName>
        <fullName evidence="2">DUF3210 family protein</fullName>
    </submittedName>
</protein>
<dbReference type="OrthoDB" id="5395346at2759"/>
<feature type="compositionally biased region" description="Basic and acidic residues" evidence="1">
    <location>
        <begin position="340"/>
        <end position="358"/>
    </location>
</feature>
<reference evidence="2 3" key="1">
    <citation type="journal article" date="2011" name="Science">
        <title>Comparative functional genomics of the fission yeasts.</title>
        <authorList>
            <person name="Rhind N."/>
            <person name="Chen Z."/>
            <person name="Yassour M."/>
            <person name="Thompson D.A."/>
            <person name="Haas B.J."/>
            <person name="Habib N."/>
            <person name="Wapinski I."/>
            <person name="Roy S."/>
            <person name="Lin M.F."/>
            <person name="Heiman D.I."/>
            <person name="Young S.K."/>
            <person name="Furuya K."/>
            <person name="Guo Y."/>
            <person name="Pidoux A."/>
            <person name="Chen H.M."/>
            <person name="Robbertse B."/>
            <person name="Goldberg J.M."/>
            <person name="Aoki K."/>
            <person name="Bayne E.H."/>
            <person name="Berlin A.M."/>
            <person name="Desjardins C.A."/>
            <person name="Dobbs E."/>
            <person name="Dukaj L."/>
            <person name="Fan L."/>
            <person name="FitzGerald M.G."/>
            <person name="French C."/>
            <person name="Gujja S."/>
            <person name="Hansen K."/>
            <person name="Keifenheim D."/>
            <person name="Levin J.Z."/>
            <person name="Mosher R.A."/>
            <person name="Mueller C.A."/>
            <person name="Pfiffner J."/>
            <person name="Priest M."/>
            <person name="Russ C."/>
            <person name="Smialowska A."/>
            <person name="Swoboda P."/>
            <person name="Sykes S.M."/>
            <person name="Vaughn M."/>
            <person name="Vengrova S."/>
            <person name="Yoder R."/>
            <person name="Zeng Q."/>
            <person name="Allshire R."/>
            <person name="Baulcombe D."/>
            <person name="Birren B.W."/>
            <person name="Brown W."/>
            <person name="Ekwall K."/>
            <person name="Kellis M."/>
            <person name="Leatherwood J."/>
            <person name="Levin H."/>
            <person name="Margalit H."/>
            <person name="Martienssen R."/>
            <person name="Nieduszynski C.A."/>
            <person name="Spatafora J.W."/>
            <person name="Friedman N."/>
            <person name="Dalgaard J.Z."/>
            <person name="Baumann P."/>
            <person name="Niki H."/>
            <person name="Regev A."/>
            <person name="Nusbaum C."/>
        </authorList>
    </citation>
    <scope>NUCLEOTIDE SEQUENCE [LARGE SCALE GENOMIC DNA]</scope>
    <source>
        <strain evidence="3">OY26 / ATCC MYA-4695 / CBS 11777 / NBRC 106824 / NRRL Y48691</strain>
    </source>
</reference>
<evidence type="ECO:0000313" key="3">
    <source>
        <dbReference type="Proteomes" id="UP000015464"/>
    </source>
</evidence>
<feature type="compositionally biased region" description="Low complexity" evidence="1">
    <location>
        <begin position="365"/>
        <end position="375"/>
    </location>
</feature>
<dbReference type="InterPro" id="IPR021582">
    <property type="entry name" value="Aim21"/>
</dbReference>
<organism evidence="2 3">
    <name type="scientific">Schizosaccharomyces cryophilus (strain OY26 / ATCC MYA-4695 / CBS 11777 / NBRC 106824 / NRRL Y48691)</name>
    <name type="common">Fission yeast</name>
    <dbReference type="NCBI Taxonomy" id="653667"/>
    <lineage>
        <taxon>Eukaryota</taxon>
        <taxon>Fungi</taxon>
        <taxon>Dikarya</taxon>
        <taxon>Ascomycota</taxon>
        <taxon>Taphrinomycotina</taxon>
        <taxon>Schizosaccharomycetes</taxon>
        <taxon>Schizosaccharomycetales</taxon>
        <taxon>Schizosaccharomycetaceae</taxon>
        <taxon>Schizosaccharomyces</taxon>
    </lineage>
</organism>
<feature type="region of interest" description="Disordered" evidence="1">
    <location>
        <begin position="255"/>
        <end position="561"/>
    </location>
</feature>
<evidence type="ECO:0000313" key="2">
    <source>
        <dbReference type="EMBL" id="EPY49615.1"/>
    </source>
</evidence>
<dbReference type="GeneID" id="25035827"/>